<gene>
    <name evidence="2" type="ORF">AaeL_AAEL001326</name>
</gene>
<dbReference type="SUPFAM" id="SSF50182">
    <property type="entry name" value="Sm-like ribonucleoproteins"/>
    <property type="match status" value="1"/>
</dbReference>
<dbReference type="Gene3D" id="2.30.30.100">
    <property type="match status" value="1"/>
</dbReference>
<dbReference type="InterPro" id="IPR010920">
    <property type="entry name" value="LSM_dom_sf"/>
</dbReference>
<organism evidence="2 3">
    <name type="scientific">Aedes aegypti</name>
    <name type="common">Yellowfever mosquito</name>
    <name type="synonym">Culex aegypti</name>
    <dbReference type="NCBI Taxonomy" id="7159"/>
    <lineage>
        <taxon>Eukaryota</taxon>
        <taxon>Metazoa</taxon>
        <taxon>Ecdysozoa</taxon>
        <taxon>Arthropoda</taxon>
        <taxon>Hexapoda</taxon>
        <taxon>Insecta</taxon>
        <taxon>Pterygota</taxon>
        <taxon>Neoptera</taxon>
        <taxon>Endopterygota</taxon>
        <taxon>Diptera</taxon>
        <taxon>Nematocera</taxon>
        <taxon>Culicoidea</taxon>
        <taxon>Culicidae</taxon>
        <taxon>Culicinae</taxon>
        <taxon>Aedini</taxon>
        <taxon>Aedes</taxon>
        <taxon>Stegomyia</taxon>
    </lineage>
</organism>
<dbReference type="EMBL" id="CH477215">
    <property type="protein sequence ID" value="EAT47567.1"/>
    <property type="molecule type" value="Genomic_DNA"/>
</dbReference>
<evidence type="ECO:0000313" key="3">
    <source>
        <dbReference type="Proteomes" id="UP000682892"/>
    </source>
</evidence>
<accession>A0A1S4EYG3</accession>
<dbReference type="Proteomes" id="UP000682892">
    <property type="component" value="Chromosome 3"/>
</dbReference>
<dbReference type="GO" id="GO:0005683">
    <property type="term" value="C:U7 snRNP"/>
    <property type="evidence" value="ECO:0007669"/>
    <property type="project" value="TreeGrafter"/>
</dbReference>
<reference evidence="2" key="3">
    <citation type="submission" date="2012-09" db="EMBL/GenBank/DDBJ databases">
        <authorList>
            <consortium name="VectorBase"/>
        </authorList>
    </citation>
    <scope>NUCLEOTIDE SEQUENCE</scope>
    <source>
        <strain evidence="2">Liverpool</strain>
    </source>
</reference>
<dbReference type="GO" id="GO:0071209">
    <property type="term" value="F:U7 snRNA binding"/>
    <property type="evidence" value="ECO:0007669"/>
    <property type="project" value="InterPro"/>
</dbReference>
<evidence type="ECO:0000256" key="1">
    <source>
        <dbReference type="SAM" id="MobiDB-lite"/>
    </source>
</evidence>
<name>A0A1S4EYG3_AEDAE</name>
<dbReference type="KEGG" id="aag:5570091"/>
<dbReference type="CTD" id="134353"/>
<dbReference type="PANTHER" id="PTHR21415">
    <property type="entry name" value="U7 SNRNA-ASSOCIATED SM-LIKE PROTEIN LSM11"/>
    <property type="match status" value="1"/>
</dbReference>
<dbReference type="HOGENOM" id="CLU_085833_0_0_1"/>
<protein>
    <submittedName>
        <fullName evidence="2">AAEL001326-PA</fullName>
    </submittedName>
</protein>
<dbReference type="InterPro" id="IPR039267">
    <property type="entry name" value="Lsm11"/>
</dbReference>
<dbReference type="OMA" id="TWKRRKY"/>
<reference evidence="2" key="2">
    <citation type="journal article" date="2007" name="Science">
        <title>Genome sequence of Aedes aegypti, a major arbovirus vector.</title>
        <authorList>
            <person name="Nene V."/>
            <person name="Wortman J.R."/>
            <person name="Lawson D."/>
            <person name="Haas B."/>
            <person name="Kodira C."/>
            <person name="Tu Z.J."/>
            <person name="Loftus B."/>
            <person name="Xi Z."/>
            <person name="Megy K."/>
            <person name="Grabherr M."/>
            <person name="Ren Q."/>
            <person name="Zdobnov E.M."/>
            <person name="Lobo N.F."/>
            <person name="Campbell K.S."/>
            <person name="Brown S.E."/>
            <person name="Bonaldo M.F."/>
            <person name="Zhu J."/>
            <person name="Sinkins S.P."/>
            <person name="Hogenkamp D.G."/>
            <person name="Amedeo P."/>
            <person name="Arensburger P."/>
            <person name="Atkinson P.W."/>
            <person name="Bidwell S."/>
            <person name="Biedler J."/>
            <person name="Birney E."/>
            <person name="Bruggner R.V."/>
            <person name="Costas J."/>
            <person name="Coy M.R."/>
            <person name="Crabtree J."/>
            <person name="Crawford M."/>
            <person name="Debruyn B."/>
            <person name="Decaprio D."/>
            <person name="Eiglmeier K."/>
            <person name="Eisenstadt E."/>
            <person name="El-Dorry H."/>
            <person name="Gelbart W.M."/>
            <person name="Gomes S.L."/>
            <person name="Hammond M."/>
            <person name="Hannick L.I."/>
            <person name="Hogan J.R."/>
            <person name="Holmes M.H."/>
            <person name="Jaffe D."/>
            <person name="Johnston J.S."/>
            <person name="Kennedy R.C."/>
            <person name="Koo H."/>
            <person name="Kravitz S."/>
            <person name="Kriventseva E.V."/>
            <person name="Kulp D."/>
            <person name="Labutti K."/>
            <person name="Lee E."/>
            <person name="Li S."/>
            <person name="Lovin D.D."/>
            <person name="Mao C."/>
            <person name="Mauceli E."/>
            <person name="Menck C.F."/>
            <person name="Miller J.R."/>
            <person name="Montgomery P."/>
            <person name="Mori A."/>
            <person name="Nascimento A.L."/>
            <person name="Naveira H.F."/>
            <person name="Nusbaum C."/>
            <person name="O'leary S."/>
            <person name="Orvis J."/>
            <person name="Pertea M."/>
            <person name="Quesneville H."/>
            <person name="Reidenbach K.R."/>
            <person name="Rogers Y.H."/>
            <person name="Roth C.W."/>
            <person name="Schneider J.R."/>
            <person name="Schatz M."/>
            <person name="Shumway M."/>
            <person name="Stanke M."/>
            <person name="Stinson E.O."/>
            <person name="Tubio J.M."/>
            <person name="Vanzee J.P."/>
            <person name="Verjovski-Almeida S."/>
            <person name="Werner D."/>
            <person name="White O."/>
            <person name="Wyder S."/>
            <person name="Zeng Q."/>
            <person name="Zhao Q."/>
            <person name="Zhao Y."/>
            <person name="Hill C.A."/>
            <person name="Raikhel A.S."/>
            <person name="Soares M.B."/>
            <person name="Knudson D.L."/>
            <person name="Lee N.H."/>
            <person name="Galagan J."/>
            <person name="Salzberg S.L."/>
            <person name="Paulsen I.T."/>
            <person name="Dimopoulos G."/>
            <person name="Collins F.H."/>
            <person name="Birren B."/>
            <person name="Fraser-Liggett C.M."/>
            <person name="Severson D.W."/>
        </authorList>
    </citation>
    <scope>NUCLEOTIDE SEQUENCE [LARGE SCALE GENOMIC DNA]</scope>
    <source>
        <strain evidence="2">Liverpool</strain>
    </source>
</reference>
<dbReference type="GO" id="GO:0006398">
    <property type="term" value="P:mRNA 3'-end processing by stem-loop binding and cleavage"/>
    <property type="evidence" value="ECO:0007669"/>
    <property type="project" value="TreeGrafter"/>
</dbReference>
<proteinExistence type="predicted"/>
<dbReference type="PANTHER" id="PTHR21415:SF1">
    <property type="entry name" value="U7 SNRNA-ASSOCIATED SM-LIKE PROTEIN LSM11"/>
    <property type="match status" value="1"/>
</dbReference>
<sequence length="283" mass="32345">MRSAIMSESDESNSEGSRGSSGRDGDSSSEGSPTELDPTSAGFKPLRVLYSRKPQAVPIPEAKLLDNVGMFESRFSQLGGFDQRYSDQRLKEIFQARAATSKRAQMQLASTSGSGAEMPQRRFLPHQEMIKAEKPARLRRNILVKLERTEGPLKLMMTWMRERVRVRVYTRRKSGVRGYVTGFVEMFDKHWNMALVDVYESWKRRKYRYSENKLCVLGQAEDCSALLREMGIRVPEVSVQSAGRKYVTCSRRMPKLMIRGEQVVLVTKDSEKVGKEDEEKKVE</sequence>
<evidence type="ECO:0000313" key="2">
    <source>
        <dbReference type="EMBL" id="EAT47567.1"/>
    </source>
</evidence>
<feature type="region of interest" description="Disordered" evidence="1">
    <location>
        <begin position="1"/>
        <end position="42"/>
    </location>
</feature>
<dbReference type="AlphaFoldDB" id="A0A1S4EYG3"/>
<dbReference type="OrthoDB" id="10002367at2759"/>
<reference evidence="2" key="1">
    <citation type="submission" date="2005-10" db="EMBL/GenBank/DDBJ databases">
        <authorList>
            <person name="Loftus B.J."/>
            <person name="Nene V.M."/>
            <person name="Hannick L.I."/>
            <person name="Bidwell S."/>
            <person name="Haas B."/>
            <person name="Amedeo P."/>
            <person name="Orvis J."/>
            <person name="Wortman J.R."/>
            <person name="White O.R."/>
            <person name="Salzberg S."/>
            <person name="Shumway M."/>
            <person name="Koo H."/>
            <person name="Zhao Y."/>
            <person name="Holmes M."/>
            <person name="Miller J."/>
            <person name="Schatz M."/>
            <person name="Pop M."/>
            <person name="Pai G."/>
            <person name="Utterback T."/>
            <person name="Rogers Y.-H."/>
            <person name="Kravitz S."/>
            <person name="Fraser C.M."/>
        </authorList>
    </citation>
    <scope>NUCLEOTIDE SEQUENCE</scope>
    <source>
        <strain evidence="2">Liverpool</strain>
    </source>
</reference>